<evidence type="ECO:0000256" key="7">
    <source>
        <dbReference type="ARBA" id="ARBA00023040"/>
    </source>
</evidence>
<dbReference type="Proteomes" id="UP000694892">
    <property type="component" value="Chromosome 3L"/>
</dbReference>
<evidence type="ECO:0000256" key="4">
    <source>
        <dbReference type="ARBA" id="ARBA00022692"/>
    </source>
</evidence>
<dbReference type="InterPro" id="IPR017979">
    <property type="entry name" value="GPCR_3_CS"/>
</dbReference>
<evidence type="ECO:0000259" key="13">
    <source>
        <dbReference type="PROSITE" id="PS50259"/>
    </source>
</evidence>
<evidence type="ECO:0000256" key="3">
    <source>
        <dbReference type="ARBA" id="ARBA00022475"/>
    </source>
</evidence>
<organism evidence="14 15">
    <name type="scientific">Xenopus laevis</name>
    <name type="common">African clawed frog</name>
    <dbReference type="NCBI Taxonomy" id="8355"/>
    <lineage>
        <taxon>Eukaryota</taxon>
        <taxon>Metazoa</taxon>
        <taxon>Chordata</taxon>
        <taxon>Craniata</taxon>
        <taxon>Vertebrata</taxon>
        <taxon>Euteleostomi</taxon>
        <taxon>Amphibia</taxon>
        <taxon>Batrachia</taxon>
        <taxon>Anura</taxon>
        <taxon>Pipoidea</taxon>
        <taxon>Pipidae</taxon>
        <taxon>Xenopodinae</taxon>
        <taxon>Xenopus</taxon>
        <taxon>Xenopus</taxon>
    </lineage>
</organism>
<dbReference type="Gene3D" id="3.40.50.2300">
    <property type="match status" value="3"/>
</dbReference>
<evidence type="ECO:0000256" key="5">
    <source>
        <dbReference type="ARBA" id="ARBA00022729"/>
    </source>
</evidence>
<feature type="transmembrane region" description="Helical" evidence="12">
    <location>
        <begin position="1009"/>
        <end position="1033"/>
    </location>
</feature>
<keyword evidence="6 12" id="KW-1133">Transmembrane helix</keyword>
<dbReference type="AlphaFoldDB" id="A0A974DHE3"/>
<evidence type="ECO:0000256" key="6">
    <source>
        <dbReference type="ARBA" id="ARBA00022989"/>
    </source>
</evidence>
<evidence type="ECO:0000256" key="12">
    <source>
        <dbReference type="SAM" id="Phobius"/>
    </source>
</evidence>
<evidence type="ECO:0000256" key="9">
    <source>
        <dbReference type="ARBA" id="ARBA00023170"/>
    </source>
</evidence>
<dbReference type="InterPro" id="IPR011500">
    <property type="entry name" value="GPCR_3_9-Cys_dom"/>
</dbReference>
<dbReference type="InterPro" id="IPR001828">
    <property type="entry name" value="ANF_lig-bd_rcpt"/>
</dbReference>
<proteinExistence type="inferred from homology"/>
<sequence>MESSATVVVAFSTDIYLIPVLEEMLKRNVTGKIFISSEGWSTSNVLSVEKYSPILSGSIGIAFHSSKIQGFHEFLNSIRPFNSPGITWSKLFWEEAFGCRFFDQTNISDLLNDQENSCTGEENLENVQNSFSDVSNLRASYNIYTAVYVIAKALDDLSLCQRLDGPLPGRECSDLDNFEPWQVFHQHQWIVLSSVWALCTISINVCACSASRKSCSLPSESINGYMSHPGDIIIGGTFRVHLDRVYNDFNFTRKPPEFDCQRFATEHYQTMHAIPFAVKEINEDPKLLPNITLGFQVFDTCNTLRRTAEGTLMMVSGGQDIMPNYNCFSKTPLAGIVGDAGSSRSIFMGHILGLYRYPQISYSSTNPILSERDLFPSFFRTIPSDEFQMRGLTQLVFHFGWTWVGLLANDNEYGQSGLQIVRQEIIKAGICVAFAENILTGLPNRNAPYLAKIIKNSTAKVIVVISSDPDFVIVVEEMLRQNITGNIWVVSESLATSNLLSQGLFQLILLGTIGFAIQSGQMPMLNQYLRNLNPSEYPYDSFIREFWEEVFSCKWTAQDNSVIVTGNATANVCTGHEELVTILTEEEHRLPLNVYTAVYAIAWGLQNLLYCTPGTGLFHSDNCVNISSFRPWQLLKYVKNVNFKTKGGRQVFFNANGDIPPVYDIVNWRLGAKGTLKQVKIGSYDIRSPETFKVDNAAIMWTNGENQVPLSNCSPNCPMGFRKVILPGKPHCCYNCARCPQGQISNQTDAVECHPCSWDTWPNLQQDRCLPRTTEFLSYEEPLGYSLAATALFSSLVPLVILGVFINYKKTPIVRANNYPVSCLLLLSLFLCFLCSLGFIGYPQLEKCLLRQVAFGMVFALCISCVLAKTTTVVIAFNATKPGSRLKLWIGLKVSYSIILLCVFIQLFLCTMWLIFSPPFHELDTENQLGIITVACNEGSPTAFWCMLGYLGLLASISFIVAFLARRLPDSFNEAKFITFSMLAFLSVWVSFIPAYLSARGMYTVAMEVFAILSSSWAVVICIFVPKCFIILLRSSLNSKKHLTVKSKGFRKVIVPEKNPCYYEMAPVSSTMTTLHVRKSCSLPNESISGYMSHPGDIIIGGTFRVHWDRVYNDFNFTRKPPEFECQR</sequence>
<dbReference type="SUPFAM" id="SSF53822">
    <property type="entry name" value="Periplasmic binding protein-like I"/>
    <property type="match status" value="2"/>
</dbReference>
<evidence type="ECO:0000313" key="14">
    <source>
        <dbReference type="EMBL" id="OCT90642.1"/>
    </source>
</evidence>
<evidence type="ECO:0000256" key="8">
    <source>
        <dbReference type="ARBA" id="ARBA00023136"/>
    </source>
</evidence>
<dbReference type="Pfam" id="PF00003">
    <property type="entry name" value="7tm_3"/>
    <property type="match status" value="1"/>
</dbReference>
<gene>
    <name evidence="14" type="ORF">XELAEV_18019259mg</name>
</gene>
<keyword evidence="10" id="KW-0325">Glycoprotein</keyword>
<keyword evidence="11" id="KW-0807">Transducer</keyword>
<protein>
    <recommendedName>
        <fullName evidence="13">G-protein coupled receptors family 3 profile domain-containing protein</fullName>
    </recommendedName>
</protein>
<dbReference type="Pfam" id="PF01094">
    <property type="entry name" value="ANF_receptor"/>
    <property type="match status" value="2"/>
</dbReference>
<evidence type="ECO:0000256" key="1">
    <source>
        <dbReference type="ARBA" id="ARBA00004651"/>
    </source>
</evidence>
<feature type="transmembrane region" description="Helical" evidence="12">
    <location>
        <begin position="942"/>
        <end position="965"/>
    </location>
</feature>
<dbReference type="PRINTS" id="PR01535">
    <property type="entry name" value="VOMERONASL2R"/>
</dbReference>
<dbReference type="InterPro" id="IPR028082">
    <property type="entry name" value="Peripla_BP_I"/>
</dbReference>
<reference evidence="15" key="1">
    <citation type="journal article" date="2016" name="Nature">
        <title>Genome evolution in the allotetraploid frog Xenopus laevis.</title>
        <authorList>
            <person name="Session A.M."/>
            <person name="Uno Y."/>
            <person name="Kwon T."/>
            <person name="Chapman J.A."/>
            <person name="Toyoda A."/>
            <person name="Takahashi S."/>
            <person name="Fukui A."/>
            <person name="Hikosaka A."/>
            <person name="Suzuki A."/>
            <person name="Kondo M."/>
            <person name="van Heeringen S.J."/>
            <person name="Quigley I."/>
            <person name="Heinz S."/>
            <person name="Ogino H."/>
            <person name="Ochi H."/>
            <person name="Hellsten U."/>
            <person name="Lyons J.B."/>
            <person name="Simakov O."/>
            <person name="Putnam N."/>
            <person name="Stites J."/>
            <person name="Kuroki Y."/>
            <person name="Tanaka T."/>
            <person name="Michiue T."/>
            <person name="Watanabe M."/>
            <person name="Bogdanovic O."/>
            <person name="Lister R."/>
            <person name="Georgiou G."/>
            <person name="Paranjpe S.S."/>
            <person name="van Kruijsbergen I."/>
            <person name="Shu S."/>
            <person name="Carlson J."/>
            <person name="Kinoshita T."/>
            <person name="Ohta Y."/>
            <person name="Mawaribuchi S."/>
            <person name="Jenkins J."/>
            <person name="Grimwood J."/>
            <person name="Schmutz J."/>
            <person name="Mitros T."/>
            <person name="Mozaffari S.V."/>
            <person name="Suzuki Y."/>
            <person name="Haramoto Y."/>
            <person name="Yamamoto T.S."/>
            <person name="Takagi C."/>
            <person name="Heald R."/>
            <person name="Miller K."/>
            <person name="Haudenschild C."/>
            <person name="Kitzman J."/>
            <person name="Nakayama T."/>
            <person name="Izutsu Y."/>
            <person name="Robert J."/>
            <person name="Fortriede J."/>
            <person name="Burns K."/>
            <person name="Lotay V."/>
            <person name="Karimi K."/>
            <person name="Yasuoka Y."/>
            <person name="Dichmann D.S."/>
            <person name="Flajnik M.F."/>
            <person name="Houston D.W."/>
            <person name="Shendure J."/>
            <person name="DuPasquier L."/>
            <person name="Vize P.D."/>
            <person name="Zorn A.M."/>
            <person name="Ito M."/>
            <person name="Marcotte E.M."/>
            <person name="Wallingford J.B."/>
            <person name="Ito Y."/>
            <person name="Asashima M."/>
            <person name="Ueno N."/>
            <person name="Matsuda Y."/>
            <person name="Veenstra G.J."/>
            <person name="Fujiyama A."/>
            <person name="Harland R.M."/>
            <person name="Taira M."/>
            <person name="Rokhsar D.S."/>
        </authorList>
    </citation>
    <scope>NUCLEOTIDE SEQUENCE [LARGE SCALE GENOMIC DNA]</scope>
    <source>
        <strain evidence="15">J</strain>
    </source>
</reference>
<keyword evidence="7" id="KW-0297">G-protein coupled receptor</keyword>
<dbReference type="PANTHER" id="PTHR24061">
    <property type="entry name" value="CALCIUM-SENSING RECEPTOR-RELATED"/>
    <property type="match status" value="1"/>
</dbReference>
<feature type="transmembrane region" description="Helical" evidence="12">
    <location>
        <begin position="854"/>
        <end position="877"/>
    </location>
</feature>
<dbReference type="PRINTS" id="PR00248">
    <property type="entry name" value="GPCRMGR"/>
</dbReference>
<dbReference type="GO" id="GO:0004930">
    <property type="term" value="F:G protein-coupled receptor activity"/>
    <property type="evidence" value="ECO:0007669"/>
    <property type="project" value="UniProtKB-KW"/>
</dbReference>
<dbReference type="PROSITE" id="PS50259">
    <property type="entry name" value="G_PROTEIN_RECEP_F3_4"/>
    <property type="match status" value="1"/>
</dbReference>
<evidence type="ECO:0000256" key="10">
    <source>
        <dbReference type="ARBA" id="ARBA00023180"/>
    </source>
</evidence>
<keyword evidence="3" id="KW-1003">Cell membrane</keyword>
<dbReference type="FunFam" id="2.10.50.30:FF:000002">
    <property type="entry name" value="Vomeronasal 2 receptor, h1"/>
    <property type="match status" value="1"/>
</dbReference>
<dbReference type="FunFam" id="3.40.50.2300:FF:000016">
    <property type="entry name" value="Taste 1 receptor member 2"/>
    <property type="match status" value="1"/>
</dbReference>
<dbReference type="InterPro" id="IPR000337">
    <property type="entry name" value="GPCR_3"/>
</dbReference>
<dbReference type="GO" id="GO:0005886">
    <property type="term" value="C:plasma membrane"/>
    <property type="evidence" value="ECO:0007669"/>
    <property type="project" value="UniProtKB-SubCell"/>
</dbReference>
<comment type="similarity">
    <text evidence="2">Belongs to the G-protein coupled receptor 3 family.</text>
</comment>
<dbReference type="EMBL" id="CM004470">
    <property type="protein sequence ID" value="OCT90642.1"/>
    <property type="molecule type" value="Genomic_DNA"/>
</dbReference>
<comment type="subcellular location">
    <subcellularLocation>
        <location evidence="1">Cell membrane</location>
        <topology evidence="1">Multi-pass membrane protein</topology>
    </subcellularLocation>
</comment>
<dbReference type="Pfam" id="PF07562">
    <property type="entry name" value="NCD3G"/>
    <property type="match status" value="1"/>
</dbReference>
<dbReference type="PANTHER" id="PTHR24061:SF618">
    <property type="entry name" value="VOMERONASAL TYPE-2 RECEPTOR 26"/>
    <property type="match status" value="1"/>
</dbReference>
<keyword evidence="8 12" id="KW-0472">Membrane</keyword>
<evidence type="ECO:0000256" key="2">
    <source>
        <dbReference type="ARBA" id="ARBA00007242"/>
    </source>
</evidence>
<feature type="transmembrane region" description="Helical" evidence="12">
    <location>
        <begin position="898"/>
        <end position="916"/>
    </location>
</feature>
<keyword evidence="9" id="KW-0675">Receptor</keyword>
<feature type="transmembrane region" description="Helical" evidence="12">
    <location>
        <begin position="819"/>
        <end position="842"/>
    </location>
</feature>
<dbReference type="Gene3D" id="2.10.50.30">
    <property type="entry name" value="GPCR, family 3, nine cysteines domain"/>
    <property type="match status" value="1"/>
</dbReference>
<feature type="domain" description="G-protein coupled receptors family 3 profile" evidence="13">
    <location>
        <begin position="783"/>
        <end position="1047"/>
    </location>
</feature>
<name>A0A974DHE3_XENLA</name>
<dbReference type="InterPro" id="IPR017978">
    <property type="entry name" value="GPCR_3_C"/>
</dbReference>
<dbReference type="FunFam" id="3.40.50.2300:FF:000728">
    <property type="entry name" value="Uncharacterized protein"/>
    <property type="match status" value="1"/>
</dbReference>
<feature type="transmembrane region" description="Helical" evidence="12">
    <location>
        <begin position="977"/>
        <end position="997"/>
    </location>
</feature>
<dbReference type="InterPro" id="IPR038550">
    <property type="entry name" value="GPCR_3_9-Cys_sf"/>
</dbReference>
<feature type="transmembrane region" description="Helical" evidence="12">
    <location>
        <begin position="783"/>
        <end position="807"/>
    </location>
</feature>
<dbReference type="InterPro" id="IPR004073">
    <property type="entry name" value="GPCR_3_vmron_rcpt_2"/>
</dbReference>
<keyword evidence="4 12" id="KW-0812">Transmembrane</keyword>
<evidence type="ECO:0000313" key="15">
    <source>
        <dbReference type="Proteomes" id="UP000694892"/>
    </source>
</evidence>
<evidence type="ECO:0000256" key="11">
    <source>
        <dbReference type="ARBA" id="ARBA00023224"/>
    </source>
</evidence>
<dbReference type="PROSITE" id="PS00981">
    <property type="entry name" value="G_PROTEIN_RECEP_F3_3"/>
    <property type="match status" value="1"/>
</dbReference>
<accession>A0A974DHE3</accession>
<keyword evidence="5" id="KW-0732">Signal</keyword>
<dbReference type="InterPro" id="IPR000068">
    <property type="entry name" value="GPCR_3_Ca_sens_rcpt-rel"/>
</dbReference>